<keyword evidence="8" id="KW-1185">Reference proteome</keyword>
<organism evidence="7 8">
    <name type="scientific">Operophtera brumata</name>
    <name type="common">Winter moth</name>
    <name type="synonym">Phalaena brumata</name>
    <dbReference type="NCBI Taxonomy" id="104452"/>
    <lineage>
        <taxon>Eukaryota</taxon>
        <taxon>Metazoa</taxon>
        <taxon>Ecdysozoa</taxon>
        <taxon>Arthropoda</taxon>
        <taxon>Hexapoda</taxon>
        <taxon>Insecta</taxon>
        <taxon>Pterygota</taxon>
        <taxon>Neoptera</taxon>
        <taxon>Endopterygota</taxon>
        <taxon>Lepidoptera</taxon>
        <taxon>Glossata</taxon>
        <taxon>Ditrysia</taxon>
        <taxon>Geometroidea</taxon>
        <taxon>Geometridae</taxon>
        <taxon>Larentiinae</taxon>
        <taxon>Operophtera</taxon>
    </lineage>
</organism>
<dbReference type="Proteomes" id="UP000037510">
    <property type="component" value="Unassembled WGS sequence"/>
</dbReference>
<dbReference type="InterPro" id="IPR011547">
    <property type="entry name" value="SLC26A/SulP_dom"/>
</dbReference>
<evidence type="ECO:0000256" key="1">
    <source>
        <dbReference type="ARBA" id="ARBA00004141"/>
    </source>
</evidence>
<dbReference type="GO" id="GO:0016020">
    <property type="term" value="C:membrane"/>
    <property type="evidence" value="ECO:0007669"/>
    <property type="project" value="UniProtKB-SubCell"/>
</dbReference>
<evidence type="ECO:0000256" key="2">
    <source>
        <dbReference type="ARBA" id="ARBA00022692"/>
    </source>
</evidence>
<gene>
    <name evidence="7" type="ORF">OBRU01_25292</name>
</gene>
<evidence type="ECO:0000313" key="7">
    <source>
        <dbReference type="EMBL" id="KOB58212.1"/>
    </source>
</evidence>
<dbReference type="PANTHER" id="PTHR11814">
    <property type="entry name" value="SULFATE TRANSPORTER"/>
    <property type="match status" value="1"/>
</dbReference>
<name>A0A0L7K4R4_OPEBR</name>
<evidence type="ECO:0000313" key="8">
    <source>
        <dbReference type="Proteomes" id="UP000037510"/>
    </source>
</evidence>
<evidence type="ECO:0000259" key="6">
    <source>
        <dbReference type="Pfam" id="PF00916"/>
    </source>
</evidence>
<protein>
    <submittedName>
        <fullName evidence="7">Putative sulfate/bicarbonate/oxalate exchanger sat-1</fullName>
    </submittedName>
</protein>
<evidence type="ECO:0000256" key="4">
    <source>
        <dbReference type="ARBA" id="ARBA00023136"/>
    </source>
</evidence>
<dbReference type="STRING" id="104452.A0A0L7K4R4"/>
<reference evidence="7 8" key="1">
    <citation type="journal article" date="2015" name="Genome Biol. Evol.">
        <title>The genome of winter moth (Operophtera brumata) provides a genomic perspective on sexual dimorphism and phenology.</title>
        <authorList>
            <person name="Derks M.F."/>
            <person name="Smit S."/>
            <person name="Salis L."/>
            <person name="Schijlen E."/>
            <person name="Bossers A."/>
            <person name="Mateman C."/>
            <person name="Pijl A.S."/>
            <person name="de Ridder D."/>
            <person name="Groenen M.A."/>
            <person name="Visser M.E."/>
            <person name="Megens H.J."/>
        </authorList>
    </citation>
    <scope>NUCLEOTIDE SEQUENCE [LARGE SCALE GENOMIC DNA]</scope>
    <source>
        <strain evidence="7">WM2013NL</strain>
        <tissue evidence="7">Head and thorax</tissue>
    </source>
</reference>
<dbReference type="AlphaFoldDB" id="A0A0L7K4R4"/>
<dbReference type="Pfam" id="PF00916">
    <property type="entry name" value="Sulfate_transp"/>
    <property type="match status" value="1"/>
</dbReference>
<sequence length="108" mass="11225">VAGGVVEKAILLTLLAGIVELLMGVLGLGFLVNFVSGPVSSGFTSAVALMIATSQVKKIGMIKLGEKSDDGPSTRQKLVTKCLWMVGTCRNAIVVVATGLLGYWFSPI</sequence>
<feature type="transmembrane region" description="Helical" evidence="5">
    <location>
        <begin position="9"/>
        <end position="32"/>
    </location>
</feature>
<dbReference type="EMBL" id="JTDY01010418">
    <property type="protein sequence ID" value="KOB58212.1"/>
    <property type="molecule type" value="Genomic_DNA"/>
</dbReference>
<comment type="caution">
    <text evidence="7">The sequence shown here is derived from an EMBL/GenBank/DDBJ whole genome shotgun (WGS) entry which is preliminary data.</text>
</comment>
<feature type="domain" description="SLC26A/SulP transporter" evidence="6">
    <location>
        <begin position="7"/>
        <end position="79"/>
    </location>
</feature>
<evidence type="ECO:0000256" key="3">
    <source>
        <dbReference type="ARBA" id="ARBA00022989"/>
    </source>
</evidence>
<accession>A0A0L7K4R4</accession>
<keyword evidence="2 5" id="KW-0812">Transmembrane</keyword>
<dbReference type="GO" id="GO:0055085">
    <property type="term" value="P:transmembrane transport"/>
    <property type="evidence" value="ECO:0007669"/>
    <property type="project" value="InterPro"/>
</dbReference>
<keyword evidence="3 5" id="KW-1133">Transmembrane helix</keyword>
<dbReference type="InterPro" id="IPR001902">
    <property type="entry name" value="SLC26A/SulP_fam"/>
</dbReference>
<keyword evidence="4 5" id="KW-0472">Membrane</keyword>
<feature type="transmembrane region" description="Helical" evidence="5">
    <location>
        <begin position="82"/>
        <end position="105"/>
    </location>
</feature>
<comment type="subcellular location">
    <subcellularLocation>
        <location evidence="1">Membrane</location>
        <topology evidence="1">Multi-pass membrane protein</topology>
    </subcellularLocation>
</comment>
<evidence type="ECO:0000256" key="5">
    <source>
        <dbReference type="SAM" id="Phobius"/>
    </source>
</evidence>
<feature type="non-terminal residue" evidence="7">
    <location>
        <position position="1"/>
    </location>
</feature>
<proteinExistence type="predicted"/>